<evidence type="ECO:0000313" key="2">
    <source>
        <dbReference type="EMBL" id="ASJ27592.1"/>
    </source>
</evidence>
<dbReference type="Pfam" id="PF02989">
    <property type="entry name" value="DUF228"/>
    <property type="match status" value="1"/>
</dbReference>
<dbReference type="KEGG" id="btu:BT0_P04"/>
<sequence length="269" mass="29875">MSLVSEKITTPSGIKGNKEVQDGDTLHSDDELENQMATLEQIEFLKTLDVETLKTLDTLDDVESLRISSQPKSRSKRHTPAQVESLETQYRDAILKLRQYTKNQHADRALFSGFENGFQDKMKIIDSNALSISSSVDIIKKYPYKGWPFKRAVKLSIESDAVYVIPSNDEDMYGICIDVDESTDTASVIPITNNFTGYLSASDASIKIADKLDFNSNGMLIKAGNGGKKMMNIVALDDAFTIDLAPDDATRKGQSKLHFVEVTVYGNRS</sequence>
<protein>
    <submittedName>
        <fullName evidence="2">Uncharacterized protein</fullName>
    </submittedName>
</protein>
<reference evidence="2 3" key="1">
    <citation type="submission" date="2017-01" db="EMBL/GenBank/DDBJ databases">
        <title>Reassembled and rearranged: the organization and evolution of antigen-encoding plasmids in two relapsing fever Borrelia species.</title>
        <authorList>
            <person name="Barbour A.G."/>
            <person name="Dai Q."/>
            <person name="Miller S.C."/>
            <person name="Porcella S.F."/>
            <person name="Schwan T.G."/>
            <person name="Lopez J.E."/>
        </authorList>
    </citation>
    <scope>NUCLEOTIDE SEQUENCE [LARGE SCALE GENOMIC DNA]</scope>
    <source>
        <strain evidence="2 3">91E135</strain>
        <plasmid evidence="2 3">cp31</plasmid>
    </source>
</reference>
<dbReference type="InterPro" id="IPR004239">
    <property type="entry name" value="DUF228"/>
</dbReference>
<gene>
    <name evidence="2" type="ORF">BT0_P04</name>
</gene>
<dbReference type="AlphaFoldDB" id="A0ABF7QZT8"/>
<feature type="compositionally biased region" description="Basic and acidic residues" evidence="1">
    <location>
        <begin position="16"/>
        <end position="26"/>
    </location>
</feature>
<organism evidence="2 3">
    <name type="scientific">Borrelia turicatae (strain 91E135)</name>
    <dbReference type="NCBI Taxonomy" id="314724"/>
    <lineage>
        <taxon>Bacteria</taxon>
        <taxon>Pseudomonadati</taxon>
        <taxon>Spirochaetota</taxon>
        <taxon>Spirochaetia</taxon>
        <taxon>Spirochaetales</taxon>
        <taxon>Borreliaceae</taxon>
        <taxon>Borrelia</taxon>
    </lineage>
</organism>
<feature type="region of interest" description="Disordered" evidence="1">
    <location>
        <begin position="1"/>
        <end position="26"/>
    </location>
</feature>
<evidence type="ECO:0000313" key="3">
    <source>
        <dbReference type="Proteomes" id="UP000001205"/>
    </source>
</evidence>
<keyword evidence="2" id="KW-0614">Plasmid</keyword>
<evidence type="ECO:0000256" key="1">
    <source>
        <dbReference type="SAM" id="MobiDB-lite"/>
    </source>
</evidence>
<accession>A0ABF7QZT8</accession>
<dbReference type="RefSeq" id="WP_088895058.1">
    <property type="nucleotide sequence ID" value="NZ_CP019362.1"/>
</dbReference>
<dbReference type="Proteomes" id="UP000001205">
    <property type="component" value="Plasmid cp31"/>
</dbReference>
<dbReference type="EMBL" id="CP019362">
    <property type="protein sequence ID" value="ASJ27592.1"/>
    <property type="molecule type" value="Genomic_DNA"/>
</dbReference>
<geneLocation type="plasmid" evidence="2 3">
    <name>cp31</name>
</geneLocation>
<proteinExistence type="predicted"/>
<keyword evidence="3" id="KW-1185">Reference proteome</keyword>
<name>A0ABF7QZT8_BORT9</name>